<organism evidence="3">
    <name type="scientific">Calonectria ilicicola</name>
    <dbReference type="NCBI Taxonomy" id="182845"/>
    <lineage>
        <taxon>Eukaryota</taxon>
        <taxon>Fungi</taxon>
        <taxon>Dikarya</taxon>
        <taxon>Ascomycota</taxon>
        <taxon>Pezizomycotina</taxon>
        <taxon>Sordariomycetes</taxon>
        <taxon>Hypocreomycetidae</taxon>
        <taxon>Hypocreales</taxon>
        <taxon>Nectriaceae</taxon>
        <taxon>Calonectria</taxon>
        <taxon>Calonectria kyotensis species complex</taxon>
    </lineage>
</organism>
<geneLocation type="mitochondrion" evidence="3"/>
<dbReference type="EMBL" id="MT118655">
    <property type="protein sequence ID" value="QIJ45878.1"/>
    <property type="molecule type" value="Genomic_DNA"/>
</dbReference>
<dbReference type="GO" id="GO:0004519">
    <property type="term" value="F:endonuclease activity"/>
    <property type="evidence" value="ECO:0007669"/>
    <property type="project" value="InterPro"/>
</dbReference>
<dbReference type="NCBIfam" id="TIGR01453">
    <property type="entry name" value="grpIintron_endo"/>
    <property type="match status" value="1"/>
</dbReference>
<dbReference type="GO" id="GO:0003677">
    <property type="term" value="F:DNA binding"/>
    <property type="evidence" value="ECO:0007669"/>
    <property type="project" value="InterPro"/>
</dbReference>
<feature type="domain" description="GIY-YIG" evidence="2">
    <location>
        <begin position="39"/>
        <end position="131"/>
    </location>
</feature>
<dbReference type="SMART" id="SM00465">
    <property type="entry name" value="GIYc"/>
    <property type="match status" value="1"/>
</dbReference>
<accession>A0A6G7MXS7</accession>
<dbReference type="InterPro" id="IPR006350">
    <property type="entry name" value="Intron_endoG1"/>
</dbReference>
<dbReference type="Gene3D" id="3.40.1440.10">
    <property type="entry name" value="GIY-YIG endonuclease"/>
    <property type="match status" value="1"/>
</dbReference>
<sequence>MLKMKFNNKKILKEISLYQTYKGINEPSTLSLIKANLSKLAGIYAFVNNNSSKVYVGSSMVLSRRLLEHINNRNSNIYLQNAIGKYGFENFSIYILELLPADSNLSEKEFNVLLIEMEQKYLDLFEDKYNINPIAGKSRAGAKHTEATKELLSKMRRENPNFLNQTHSLETIEKMRLRFSGSNNHMFGKPVTEKNKKLISEMFSKNVYVYDANTFKLINKYDKHQDILKDMSISPKTLVKYKDSGLVFRDKYVLSSFELNKE</sequence>
<protein>
    <recommendedName>
        <fullName evidence="2">GIY-YIG domain-containing protein</fullName>
    </recommendedName>
</protein>
<dbReference type="InterPro" id="IPR000305">
    <property type="entry name" value="GIY-YIG_endonuc"/>
</dbReference>
<dbReference type="SUPFAM" id="SSF64496">
    <property type="entry name" value="DNA-binding domain of intron-encoded endonucleases"/>
    <property type="match status" value="1"/>
</dbReference>
<keyword evidence="3" id="KW-0496">Mitochondrion</keyword>
<dbReference type="Pfam" id="PF01541">
    <property type="entry name" value="GIY-YIG"/>
    <property type="match status" value="1"/>
</dbReference>
<dbReference type="InterPro" id="IPR035901">
    <property type="entry name" value="GIY-YIG_endonuc_sf"/>
</dbReference>
<evidence type="ECO:0000313" key="4">
    <source>
        <dbReference type="EMBL" id="QIJ45977.1"/>
    </source>
</evidence>
<dbReference type="InterPro" id="IPR003611">
    <property type="entry name" value="NUMOD3"/>
</dbReference>
<dbReference type="RefSeq" id="YP_009749720.1">
    <property type="nucleotide sequence ID" value="NC_046826.1"/>
</dbReference>
<dbReference type="GeneID" id="54110338"/>
<evidence type="ECO:0000256" key="1">
    <source>
        <dbReference type="ARBA" id="ARBA00010045"/>
    </source>
</evidence>
<dbReference type="SMART" id="SM00496">
    <property type="entry name" value="IENR2"/>
    <property type="match status" value="3"/>
</dbReference>
<evidence type="ECO:0000259" key="2">
    <source>
        <dbReference type="PROSITE" id="PS50164"/>
    </source>
</evidence>
<gene>
    <name evidence="3" type="primary">orf262</name>
</gene>
<dbReference type="EMBL" id="MT118659">
    <property type="protein sequence ID" value="QIJ45977.1"/>
    <property type="molecule type" value="Genomic_DNA"/>
</dbReference>
<dbReference type="Pfam" id="PF07460">
    <property type="entry name" value="NUMOD3"/>
    <property type="match status" value="1"/>
</dbReference>
<comment type="similarity">
    <text evidence="1">To endonucleases of group I introns of fungi and phage.</text>
</comment>
<reference evidence="3" key="1">
    <citation type="journal article" date="2020" name="Mitochondrial DNA Part B Resour">
        <title>A phylogenomic tree of fungi: evolutionary relationships among Calonectria ilicicola and 586 fungal mitochondrial genomes.</title>
        <authorList>
            <person name="Gai Y."/>
            <person name="Pan R."/>
            <person name="Peng X."/>
        </authorList>
    </citation>
    <scope>NUCLEOTIDE SEQUENCE</scope>
    <source>
        <strain evidence="3">FJLY41</strain>
        <strain evidence="4">JXLN31</strain>
    </source>
</reference>
<evidence type="ECO:0000313" key="3">
    <source>
        <dbReference type="EMBL" id="QIJ45878.1"/>
    </source>
</evidence>
<dbReference type="SUPFAM" id="SSF82771">
    <property type="entry name" value="GIY-YIG endonuclease"/>
    <property type="match status" value="1"/>
</dbReference>
<dbReference type="AlphaFoldDB" id="A0A6G7MXS7"/>
<proteinExistence type="predicted"/>
<name>A0A6G7MXS7_9HYPO</name>
<dbReference type="PROSITE" id="PS50164">
    <property type="entry name" value="GIY_YIG"/>
    <property type="match status" value="1"/>
</dbReference>